<name>A0A6P7NB83_BETSP</name>
<evidence type="ECO:0000313" key="3">
    <source>
        <dbReference type="Proteomes" id="UP000515150"/>
    </source>
</evidence>
<dbReference type="RefSeq" id="XP_029015380.1">
    <property type="nucleotide sequence ID" value="XM_029159547.3"/>
</dbReference>
<organism evidence="3 4">
    <name type="scientific">Betta splendens</name>
    <name type="common">Siamese fighting fish</name>
    <dbReference type="NCBI Taxonomy" id="158456"/>
    <lineage>
        <taxon>Eukaryota</taxon>
        <taxon>Metazoa</taxon>
        <taxon>Chordata</taxon>
        <taxon>Craniata</taxon>
        <taxon>Vertebrata</taxon>
        <taxon>Euteleostomi</taxon>
        <taxon>Actinopterygii</taxon>
        <taxon>Neopterygii</taxon>
        <taxon>Teleostei</taxon>
        <taxon>Neoteleostei</taxon>
        <taxon>Acanthomorphata</taxon>
        <taxon>Anabantaria</taxon>
        <taxon>Anabantiformes</taxon>
        <taxon>Anabantoidei</taxon>
        <taxon>Osphronemidae</taxon>
        <taxon>Betta</taxon>
    </lineage>
</organism>
<keyword evidence="3" id="KW-1185">Reference proteome</keyword>
<feature type="compositionally biased region" description="Polar residues" evidence="1">
    <location>
        <begin position="1"/>
        <end position="12"/>
    </location>
</feature>
<dbReference type="OrthoDB" id="8962019at2759"/>
<feature type="region of interest" description="Disordered" evidence="1">
    <location>
        <begin position="1"/>
        <end position="37"/>
    </location>
</feature>
<evidence type="ECO:0000256" key="1">
    <source>
        <dbReference type="SAM" id="MobiDB-lite"/>
    </source>
</evidence>
<dbReference type="GeneID" id="114860742"/>
<keyword evidence="2" id="KW-0472">Membrane</keyword>
<accession>A0A6P7NB83</accession>
<keyword evidence="2" id="KW-1133">Transmembrane helix</keyword>
<protein>
    <submittedName>
        <fullName evidence="4">Uncharacterized protein LOC114860742 isoform X1</fullName>
    </submittedName>
</protein>
<dbReference type="Proteomes" id="UP000515150">
    <property type="component" value="Chromosome 8"/>
</dbReference>
<evidence type="ECO:0000313" key="4">
    <source>
        <dbReference type="RefSeq" id="XP_029015380.1"/>
    </source>
</evidence>
<reference evidence="4" key="1">
    <citation type="submission" date="2025-08" db="UniProtKB">
        <authorList>
            <consortium name="RefSeq"/>
        </authorList>
    </citation>
    <scope>IDENTIFICATION</scope>
</reference>
<dbReference type="InParanoid" id="A0A6P7NB83"/>
<sequence>MFTQIPLTSHPSVESPGMRSCSAKAEIKGGTNVESESKAVTRKRVTWIRAEGRDPRRHDKLGFADYSRIMTSWRYAPYFFLLVLLIDLSKEECEDYFDFSKDKNLAHNLTRTFPLVKPKNTTDLLQCMGCTLKKSKGRDKQFPYILKDCFESVNAESCSNETFGNISYYNLMCLTAKALELNSTDIKACHFGDSETLFKLPSLQYYATTLLPQTTSSTSARTKTTTTTSSKTIQTMLPTTKTATPQKTNTRAPNKTQKLLPTSAATTEKTAAQTASYVRSSDNLKSFGSSSPPQEIASSDNVLKYFPLSMGLILLLLTIVYLYKSLKRQITKWRENNAENCSVPQELTVSQPITQPRVAKRNEEEGTQFLDDHRLPCHL</sequence>
<dbReference type="AlphaFoldDB" id="A0A6P7NB83"/>
<gene>
    <name evidence="4" type="primary">LOC114860742</name>
</gene>
<keyword evidence="2" id="KW-0812">Transmembrane</keyword>
<proteinExistence type="predicted"/>
<evidence type="ECO:0000256" key="2">
    <source>
        <dbReference type="SAM" id="Phobius"/>
    </source>
</evidence>
<dbReference type="KEGG" id="bspl:114860742"/>
<feature type="transmembrane region" description="Helical" evidence="2">
    <location>
        <begin position="305"/>
        <end position="323"/>
    </location>
</feature>